<sequence>MSYAVSQLTAELRAVIDEQGIYSAKGREIQEILDDPLKFQAFVENLEAGGVEINWDIDAVGTVESQLHEIRIPTAKPMDESSESDESDESDEEAPEISVPPKPHKAHRPKESKDAKDFKKKYPKMPKFSARPITADGRIRLKMKPNPMEPRSEPPPRLTVTAKAADEFNAAMTTPEVRGRLARPSTAPKDLARRARRGVATSSVLIPPSAPTRPKKSDPVAMYASFRRGWDRDATNRKKNAAKTTASRAPEQRRRTTPKPNTYVVPTDKKRDGLRWEVRRKTMSLL</sequence>
<evidence type="ECO:0000313" key="4">
    <source>
        <dbReference type="Proteomes" id="UP000717585"/>
    </source>
</evidence>
<feature type="region of interest" description="Disordered" evidence="1">
    <location>
        <begin position="70"/>
        <end position="122"/>
    </location>
</feature>
<dbReference type="OrthoDB" id="6343432at2759"/>
<dbReference type="AlphaFoldDB" id="A0A8J6E2X5"/>
<keyword evidence="4" id="KW-1185">Reference proteome</keyword>
<accession>A0A8J6E2X5</accession>
<reference evidence="3" key="1">
    <citation type="submission" date="2021-05" db="EMBL/GenBank/DDBJ databases">
        <title>A free-living protist that lacks canonical eukaryotic 1 DNA replication and segregation systems.</title>
        <authorList>
            <person name="Salas-Leiva D.E."/>
            <person name="Tromer E.C."/>
            <person name="Curtis B.A."/>
            <person name="Jerlstrom-Hultqvist J."/>
            <person name="Kolisko M."/>
            <person name="Yi Z."/>
            <person name="Salas-Leiva J.S."/>
            <person name="Gallot-Lavallee L."/>
            <person name="Kops G.J.P.L."/>
            <person name="Archibald J.M."/>
            <person name="Simpson A.G.B."/>
            <person name="Roger A.J."/>
        </authorList>
    </citation>
    <scope>NUCLEOTIDE SEQUENCE</scope>
    <source>
        <strain evidence="3">BICM</strain>
    </source>
</reference>
<evidence type="ECO:0000259" key="2">
    <source>
        <dbReference type="Pfam" id="PF15311"/>
    </source>
</evidence>
<evidence type="ECO:0000313" key="3">
    <source>
        <dbReference type="EMBL" id="KAG9394871.1"/>
    </source>
</evidence>
<organism evidence="3 4">
    <name type="scientific">Carpediemonas membranifera</name>
    <dbReference type="NCBI Taxonomy" id="201153"/>
    <lineage>
        <taxon>Eukaryota</taxon>
        <taxon>Metamonada</taxon>
        <taxon>Carpediemonas-like organisms</taxon>
        <taxon>Carpediemonas</taxon>
    </lineage>
</organism>
<evidence type="ECO:0000256" key="1">
    <source>
        <dbReference type="SAM" id="MobiDB-lite"/>
    </source>
</evidence>
<dbReference type="Pfam" id="PF15311">
    <property type="entry name" value="HYLS1_C"/>
    <property type="match status" value="1"/>
</dbReference>
<feature type="domain" description="Centriolar and ciliogenesis-associated protein HYLS1 C-terminal" evidence="2">
    <location>
        <begin position="213"/>
        <end position="280"/>
    </location>
</feature>
<name>A0A8J6E2X5_9EUKA</name>
<feature type="region of interest" description="Disordered" evidence="1">
    <location>
        <begin position="176"/>
        <end position="272"/>
    </location>
</feature>
<dbReference type="InterPro" id="IPR027918">
    <property type="entry name" value="HYLS1_C_dom"/>
</dbReference>
<dbReference type="Proteomes" id="UP000717585">
    <property type="component" value="Unassembled WGS sequence"/>
</dbReference>
<dbReference type="EMBL" id="JAHDYR010000012">
    <property type="protein sequence ID" value="KAG9394871.1"/>
    <property type="molecule type" value="Genomic_DNA"/>
</dbReference>
<comment type="caution">
    <text evidence="3">The sequence shown here is derived from an EMBL/GenBank/DDBJ whole genome shotgun (WGS) entry which is preliminary data.</text>
</comment>
<feature type="compositionally biased region" description="Acidic residues" evidence="1">
    <location>
        <begin position="80"/>
        <end position="95"/>
    </location>
</feature>
<gene>
    <name evidence="3" type="ORF">J8273_0078</name>
</gene>
<proteinExistence type="predicted"/>
<protein>
    <recommendedName>
        <fullName evidence="2">Centriolar and ciliogenesis-associated protein HYLS1 C-terminal domain-containing protein</fullName>
    </recommendedName>
</protein>